<name>A0A1G8QE97_9CLOT</name>
<organism evidence="1 2">
    <name type="scientific">Proteiniclasticum ruminis</name>
    <dbReference type="NCBI Taxonomy" id="398199"/>
    <lineage>
        <taxon>Bacteria</taxon>
        <taxon>Bacillati</taxon>
        <taxon>Bacillota</taxon>
        <taxon>Clostridia</taxon>
        <taxon>Eubacteriales</taxon>
        <taxon>Clostridiaceae</taxon>
        <taxon>Proteiniclasticum</taxon>
    </lineage>
</organism>
<accession>A0A1G8QE97</accession>
<dbReference type="RefSeq" id="WP_031576719.1">
    <property type="nucleotide sequence ID" value="NZ_FNDZ01000006.1"/>
</dbReference>
<dbReference type="InterPro" id="IPR008928">
    <property type="entry name" value="6-hairpin_glycosidase_sf"/>
</dbReference>
<dbReference type="SUPFAM" id="SSF48208">
    <property type="entry name" value="Six-hairpin glycosidases"/>
    <property type="match status" value="1"/>
</dbReference>
<evidence type="ECO:0008006" key="3">
    <source>
        <dbReference type="Google" id="ProtNLM"/>
    </source>
</evidence>
<sequence length="1032" mass="119245">MDLIGKNAVQKNYQVQSPFSSFLPGIGGLHGIPLWCYYVNRGQAVVSFGTETKDHSIMEFYPAHQSFQMVKNLGFRSFLKVDGIYYEPFRNDEAATTMTIGKNSLELTEVHEELGFSIHVKYYVLPEENLGALVRKVTIKNLKKEKRDLQWLDGMPAILPYGISLRSMKDTGQTMKAWMQVEVEEENLPYYRVKTSTTDTSEVQFNEKGNFYLTVGPEGHLLKILVDPQAVFLHDLSYEQPVNFKRSLKDVLQFQEIPRNQVPSAFSVFEGEVQAEGSVNLRSYSGMAESKEILRYFKEKVLQKGYEAEKENRADQLVEEITSPIRTSTAHDIFDAYCEQTFLDNVLRGGAPVKMGDKVIHVYSRKHGDIERDYNAFMLAPEFYSQGNGNFRDVNQNRRSDVRFYPYVEDRMLKMFYHFIQLDGYNPLQIRPTMYQAMDLHKILALFPAEEKDDYVEFFSKEFSLGRLSMLLEEKGMEDSELKVLFEKVLTHSEELYHADFLEGYWTDHFVYNLDLLENYLSVYPEKKKSVLFEDRSYTYYVQKAHVLKREDRYVETKRGIRQYKALEEMESIGEEKIRKEYGRGEIYTSTLLEKLVLLASLKFATLDMEGRGIEMEGGKPGWYDALNGLPGLFGSNVADACELLRLLKYLEEVMDLQDATCIFPEEFTGLLESLEEIVISYEKAAGKKSRFEVWDEMNTKKEIYREKIRNGISGAETVLSGQRIKEVIASFRTYLSQGIRDAVAENEGLCPTYYSYEIKDYEKKNGKVVPRSFERKTLPLFLEGPVKHLKLVDGIEEREEIAKRVRTSALYDEKLKMYKVNTSLEHLSGELGRAKSFSPGWLENESIWLHMEYKYLLELLKNGVYERFFEDFKTMCVPFLNSETYGRSLLENSSFIASSANPDPKIHGKGFVARLSGSTAEFLDMYQRMMFGEELFCLKGNLLQLNFAPCLPEYLVPEDGKVEATLLGRSKVSYHFSKKKNIIPGKYAIRKIEVRQPLGETDIYYSRVTGEGAEKVRKGQVDHIKVYVDVE</sequence>
<protein>
    <recommendedName>
        <fullName evidence="3">Cellobiose phosphorylase</fullName>
    </recommendedName>
</protein>
<evidence type="ECO:0000313" key="2">
    <source>
        <dbReference type="Proteomes" id="UP000183255"/>
    </source>
</evidence>
<evidence type="ECO:0000313" key="1">
    <source>
        <dbReference type="EMBL" id="SDJ03021.1"/>
    </source>
</evidence>
<gene>
    <name evidence="1" type="ORF">SAMN05421804_106119</name>
</gene>
<dbReference type="AlphaFoldDB" id="A0A1G8QE97"/>
<dbReference type="EMBL" id="FNDZ01000006">
    <property type="protein sequence ID" value="SDJ03021.1"/>
    <property type="molecule type" value="Genomic_DNA"/>
</dbReference>
<dbReference type="GO" id="GO:0005975">
    <property type="term" value="P:carbohydrate metabolic process"/>
    <property type="evidence" value="ECO:0007669"/>
    <property type="project" value="InterPro"/>
</dbReference>
<reference evidence="1 2" key="1">
    <citation type="submission" date="2016-10" db="EMBL/GenBank/DDBJ databases">
        <authorList>
            <person name="de Groot N.N."/>
        </authorList>
    </citation>
    <scope>NUCLEOTIDE SEQUENCE [LARGE SCALE GENOMIC DNA]</scope>
    <source>
        <strain evidence="1 2">CGMCC 1.5058</strain>
    </source>
</reference>
<dbReference type="Proteomes" id="UP000183255">
    <property type="component" value="Unassembled WGS sequence"/>
</dbReference>
<proteinExistence type="predicted"/>